<comment type="caution">
    <text evidence="1">The sequence shown here is derived from an EMBL/GenBank/DDBJ whole genome shotgun (WGS) entry which is preliminary data.</text>
</comment>
<sequence>MIPRFRVVEMLKSKRLWTVKCKFTTLLTFSDKKFVEKFVIPYKEEVPEVVKILEGQEGILLALHSGYFAFGLLLGLYANIPILQSLKCVAVDNFDCLCISMTVDIIEVEVIQRSDLWHSTCFLWELAYLSNSLIVVALYFDSAV</sequence>
<dbReference type="Proteomes" id="UP000734854">
    <property type="component" value="Unassembled WGS sequence"/>
</dbReference>
<reference evidence="1 2" key="1">
    <citation type="submission" date="2020-08" db="EMBL/GenBank/DDBJ databases">
        <title>Plant Genome Project.</title>
        <authorList>
            <person name="Zhang R.-G."/>
        </authorList>
    </citation>
    <scope>NUCLEOTIDE SEQUENCE [LARGE SCALE GENOMIC DNA]</scope>
    <source>
        <tissue evidence="1">Rhizome</tissue>
    </source>
</reference>
<keyword evidence="2" id="KW-1185">Reference proteome</keyword>
<accession>A0A8J5FQS3</accession>
<dbReference type="AlphaFoldDB" id="A0A8J5FQS3"/>
<evidence type="ECO:0000313" key="1">
    <source>
        <dbReference type="EMBL" id="KAG6488696.1"/>
    </source>
</evidence>
<dbReference type="EMBL" id="JACMSC010000014">
    <property type="protein sequence ID" value="KAG6488696.1"/>
    <property type="molecule type" value="Genomic_DNA"/>
</dbReference>
<evidence type="ECO:0000313" key="2">
    <source>
        <dbReference type="Proteomes" id="UP000734854"/>
    </source>
</evidence>
<gene>
    <name evidence="1" type="ORF">ZIOFF_049945</name>
</gene>
<protein>
    <submittedName>
        <fullName evidence="1">Uncharacterized protein</fullName>
    </submittedName>
</protein>
<organism evidence="1 2">
    <name type="scientific">Zingiber officinale</name>
    <name type="common">Ginger</name>
    <name type="synonym">Amomum zingiber</name>
    <dbReference type="NCBI Taxonomy" id="94328"/>
    <lineage>
        <taxon>Eukaryota</taxon>
        <taxon>Viridiplantae</taxon>
        <taxon>Streptophyta</taxon>
        <taxon>Embryophyta</taxon>
        <taxon>Tracheophyta</taxon>
        <taxon>Spermatophyta</taxon>
        <taxon>Magnoliopsida</taxon>
        <taxon>Liliopsida</taxon>
        <taxon>Zingiberales</taxon>
        <taxon>Zingiberaceae</taxon>
        <taxon>Zingiber</taxon>
    </lineage>
</organism>
<proteinExistence type="predicted"/>
<name>A0A8J5FQS3_ZINOF</name>